<evidence type="ECO:0000313" key="20">
    <source>
        <dbReference type="Proteomes" id="UP001284601"/>
    </source>
</evidence>
<dbReference type="InterPro" id="IPR005260">
    <property type="entry name" value="Asp_kin_monofn"/>
</dbReference>
<dbReference type="InterPro" id="IPR001048">
    <property type="entry name" value="Asp/Glu/Uridylate_kinase"/>
</dbReference>
<dbReference type="PIRSF" id="PIRSF000726">
    <property type="entry name" value="Asp_kin"/>
    <property type="match status" value="1"/>
</dbReference>
<dbReference type="InterPro" id="IPR002912">
    <property type="entry name" value="ACT_dom"/>
</dbReference>
<evidence type="ECO:0000256" key="7">
    <source>
        <dbReference type="ARBA" id="ARBA00016273"/>
    </source>
</evidence>
<dbReference type="Gene3D" id="3.30.2130.10">
    <property type="entry name" value="VC0802-like"/>
    <property type="match status" value="1"/>
</dbReference>
<dbReference type="InterPro" id="IPR041740">
    <property type="entry name" value="AKii-LysC-BS"/>
</dbReference>
<dbReference type="CDD" id="cd04923">
    <property type="entry name" value="ACT_AK-LysC-DapG-like_2"/>
    <property type="match status" value="1"/>
</dbReference>
<comment type="pathway">
    <text evidence="3 17">Amino-acid biosynthesis; L-methionine biosynthesis via de novo pathway; L-homoserine from L-aspartate: step 1/3.</text>
</comment>
<keyword evidence="13" id="KW-0220">Diaminopimelate biosynthesis</keyword>
<gene>
    <name evidence="19" type="ORF">R7226_11710</name>
</gene>
<evidence type="ECO:0000256" key="1">
    <source>
        <dbReference type="ARBA" id="ARBA00002843"/>
    </source>
</evidence>
<keyword evidence="12" id="KW-0067">ATP-binding</keyword>
<dbReference type="Pfam" id="PF00696">
    <property type="entry name" value="AA_kinase"/>
    <property type="match status" value="1"/>
</dbReference>
<evidence type="ECO:0000256" key="16">
    <source>
        <dbReference type="RuleBase" id="RU003448"/>
    </source>
</evidence>
<dbReference type="PROSITE" id="PS51671">
    <property type="entry name" value="ACT"/>
    <property type="match status" value="2"/>
</dbReference>
<evidence type="ECO:0000256" key="5">
    <source>
        <dbReference type="ARBA" id="ARBA00010122"/>
    </source>
</evidence>
<evidence type="ECO:0000256" key="3">
    <source>
        <dbReference type="ARBA" id="ARBA00004986"/>
    </source>
</evidence>
<dbReference type="SUPFAM" id="SSF53633">
    <property type="entry name" value="Carbamate kinase-like"/>
    <property type="match status" value="1"/>
</dbReference>
<dbReference type="NCBIfam" id="NF005155">
    <property type="entry name" value="PRK06635.1-4"/>
    <property type="match status" value="1"/>
</dbReference>
<dbReference type="InterPro" id="IPR001341">
    <property type="entry name" value="Asp_kinase"/>
</dbReference>
<evidence type="ECO:0000313" key="19">
    <source>
        <dbReference type="EMBL" id="MDW5595009.1"/>
    </source>
</evidence>
<keyword evidence="10" id="KW-0547">Nucleotide-binding</keyword>
<sequence length="421" mass="44339">MSGTVVMKFGGTSVADAERLKRAARRIVAAREEGNNVVAVLSARGKTTDELVGLAREMSDNPDPREMDMLLSTGERISCALCAMAINDLGHRAISLTGSQAGIVTDTSHTKARILDVRADRIRTALDLGQIVLVAGFQGVSTTQDVTTLGRGGSDTTAVALAAAVDADVCEIYTDVTGVFSADPRIVPDARKLDVVSFEEMLEMASSGAKVLQLRSVEYARNHGVRIHCRSSFDDSTGTFVVGEQETMEHALITAVAHSTDEARLSLLGVPDEPGAAAKIFAALADANCNVDMIIQNEPLEEGRKAEVSFTVPRDDLRAAQAALEPVAAELGIETIDAVPEMGKVSIIGAGMKSHPGVAAKVFQVLAEERINIEMISTSPIKISCVIAADQVPTAVRVLHGAFELGADGIVAEAPIGEQAR</sequence>
<dbReference type="InterPro" id="IPR036393">
    <property type="entry name" value="AceGlu_kinase-like_sf"/>
</dbReference>
<dbReference type="InterPro" id="IPR018042">
    <property type="entry name" value="Aspartate_kinase_CS"/>
</dbReference>
<evidence type="ECO:0000256" key="2">
    <source>
        <dbReference type="ARBA" id="ARBA00004766"/>
    </source>
</evidence>
<proteinExistence type="inferred from homology"/>
<protein>
    <recommendedName>
        <fullName evidence="7 16">Aspartokinase</fullName>
        <ecNumber evidence="6 16">2.7.2.4</ecNumber>
    </recommendedName>
</protein>
<comment type="pathway">
    <text evidence="4 17">Amino-acid biosynthesis; L-threonine biosynthesis; L-threonine from L-aspartate: step 1/5.</text>
</comment>
<dbReference type="Pfam" id="PF01842">
    <property type="entry name" value="ACT"/>
    <property type="match status" value="1"/>
</dbReference>
<dbReference type="Pfam" id="PF22468">
    <property type="entry name" value="ACT_9"/>
    <property type="match status" value="1"/>
</dbReference>
<keyword evidence="14" id="KW-0457">Lysine biosynthesis</keyword>
<dbReference type="CDD" id="cd04261">
    <property type="entry name" value="AAK_AKii-LysC-BS"/>
    <property type="match status" value="1"/>
</dbReference>
<dbReference type="NCBIfam" id="TIGR00657">
    <property type="entry name" value="asp_kinases"/>
    <property type="match status" value="1"/>
</dbReference>
<evidence type="ECO:0000256" key="9">
    <source>
        <dbReference type="ARBA" id="ARBA00022679"/>
    </source>
</evidence>
<feature type="domain" description="ACT" evidence="18">
    <location>
        <begin position="265"/>
        <end position="341"/>
    </location>
</feature>
<keyword evidence="8 17" id="KW-0028">Amino-acid biosynthesis</keyword>
<feature type="domain" description="ACT" evidence="18">
    <location>
        <begin position="347"/>
        <end position="421"/>
    </location>
</feature>
<evidence type="ECO:0000256" key="12">
    <source>
        <dbReference type="ARBA" id="ARBA00022840"/>
    </source>
</evidence>
<dbReference type="PANTHER" id="PTHR21499:SF3">
    <property type="entry name" value="ASPARTOKINASE"/>
    <property type="match status" value="1"/>
</dbReference>
<comment type="catalytic activity">
    <reaction evidence="15 16">
        <text>L-aspartate + ATP = 4-phospho-L-aspartate + ADP</text>
        <dbReference type="Rhea" id="RHEA:23776"/>
        <dbReference type="ChEBI" id="CHEBI:29991"/>
        <dbReference type="ChEBI" id="CHEBI:30616"/>
        <dbReference type="ChEBI" id="CHEBI:57535"/>
        <dbReference type="ChEBI" id="CHEBI:456216"/>
        <dbReference type="EC" id="2.7.2.4"/>
    </reaction>
</comment>
<dbReference type="InterPro" id="IPR054352">
    <property type="entry name" value="ACT_Aspartokinase"/>
</dbReference>
<evidence type="ECO:0000259" key="18">
    <source>
        <dbReference type="PROSITE" id="PS51671"/>
    </source>
</evidence>
<keyword evidence="20" id="KW-1185">Reference proteome</keyword>
<evidence type="ECO:0000256" key="13">
    <source>
        <dbReference type="ARBA" id="ARBA00022915"/>
    </source>
</evidence>
<dbReference type="InterPro" id="IPR045865">
    <property type="entry name" value="ACT-like_dom_sf"/>
</dbReference>
<dbReference type="EC" id="2.7.2.4" evidence="6 16"/>
<dbReference type="PANTHER" id="PTHR21499">
    <property type="entry name" value="ASPARTATE KINASE"/>
    <property type="match status" value="1"/>
</dbReference>
<dbReference type="GO" id="GO:0004072">
    <property type="term" value="F:aspartate kinase activity"/>
    <property type="evidence" value="ECO:0007669"/>
    <property type="project" value="UniProtKB-EC"/>
</dbReference>
<dbReference type="NCBIfam" id="TIGR00656">
    <property type="entry name" value="asp_kin_monofn"/>
    <property type="match status" value="1"/>
</dbReference>
<dbReference type="CDD" id="cd04913">
    <property type="entry name" value="ACT_AKii-LysC-BS-like_1"/>
    <property type="match status" value="1"/>
</dbReference>
<name>A0ABU4HSH2_9ACTN</name>
<evidence type="ECO:0000256" key="15">
    <source>
        <dbReference type="ARBA" id="ARBA00047872"/>
    </source>
</evidence>
<comment type="caution">
    <text evidence="19">The sequence shown here is derived from an EMBL/GenBank/DDBJ whole genome shotgun (WGS) entry which is preliminary data.</text>
</comment>
<dbReference type="PROSITE" id="PS00324">
    <property type="entry name" value="ASPARTOKINASE"/>
    <property type="match status" value="1"/>
</dbReference>
<keyword evidence="9 16" id="KW-0808">Transferase</keyword>
<organism evidence="19 20">
    <name type="scientific">Conexibacter stalactiti</name>
    <dbReference type="NCBI Taxonomy" id="1940611"/>
    <lineage>
        <taxon>Bacteria</taxon>
        <taxon>Bacillati</taxon>
        <taxon>Actinomycetota</taxon>
        <taxon>Thermoleophilia</taxon>
        <taxon>Solirubrobacterales</taxon>
        <taxon>Conexibacteraceae</taxon>
        <taxon>Conexibacter</taxon>
    </lineage>
</organism>
<comment type="similarity">
    <text evidence="5 16">Belongs to the aspartokinase family.</text>
</comment>
<dbReference type="NCBIfam" id="NF005154">
    <property type="entry name" value="PRK06635.1-2"/>
    <property type="match status" value="1"/>
</dbReference>
<evidence type="ECO:0000256" key="8">
    <source>
        <dbReference type="ARBA" id="ARBA00022605"/>
    </source>
</evidence>
<keyword evidence="11 16" id="KW-0418">Kinase</keyword>
<evidence type="ECO:0000256" key="11">
    <source>
        <dbReference type="ARBA" id="ARBA00022777"/>
    </source>
</evidence>
<evidence type="ECO:0000256" key="14">
    <source>
        <dbReference type="ARBA" id="ARBA00023154"/>
    </source>
</evidence>
<evidence type="ECO:0000256" key="4">
    <source>
        <dbReference type="ARBA" id="ARBA00005139"/>
    </source>
</evidence>
<dbReference type="EMBL" id="JAWSTH010000025">
    <property type="protein sequence ID" value="MDW5595009.1"/>
    <property type="molecule type" value="Genomic_DNA"/>
</dbReference>
<reference evidence="19 20" key="2">
    <citation type="submission" date="2023-10" db="EMBL/GenBank/DDBJ databases">
        <authorList>
            <person name="Han X.F."/>
        </authorList>
    </citation>
    <scope>NUCLEOTIDE SEQUENCE [LARGE SCALE GENOMIC DNA]</scope>
    <source>
        <strain evidence="19 20">KCTC 39840</strain>
    </source>
</reference>
<evidence type="ECO:0000256" key="6">
    <source>
        <dbReference type="ARBA" id="ARBA00013059"/>
    </source>
</evidence>
<comment type="pathway">
    <text evidence="2 17">Amino-acid biosynthesis; L-lysine biosynthesis via DAP pathway; (S)-tetrahydrodipicolinate from L-aspartate: step 1/4.</text>
</comment>
<dbReference type="Gene3D" id="3.40.1160.10">
    <property type="entry name" value="Acetylglutamate kinase-like"/>
    <property type="match status" value="1"/>
</dbReference>
<dbReference type="SUPFAM" id="SSF55021">
    <property type="entry name" value="ACT-like"/>
    <property type="match status" value="2"/>
</dbReference>
<evidence type="ECO:0000256" key="10">
    <source>
        <dbReference type="ARBA" id="ARBA00022741"/>
    </source>
</evidence>
<evidence type="ECO:0000256" key="17">
    <source>
        <dbReference type="RuleBase" id="RU004249"/>
    </source>
</evidence>
<accession>A0ABU4HSH2</accession>
<comment type="function">
    <text evidence="1">Catalyzes the phosphorylation of the beta-carboxyl group of aspartic acid with ATP to yield 4-phospho-L-aspartate, which is involved in the branched biosynthetic pathway leading to the biosynthesis of amino acids lysine, threonine, isoleucine and methionine.</text>
</comment>
<dbReference type="Proteomes" id="UP001284601">
    <property type="component" value="Unassembled WGS sequence"/>
</dbReference>
<reference evidence="20" key="1">
    <citation type="submission" date="2023-07" db="EMBL/GenBank/DDBJ databases">
        <title>Conexibacter stalactiti sp. nov., isolated from stalactites in a lava cave and emended description of the genus Conexibacter.</title>
        <authorList>
            <person name="Lee S.D."/>
        </authorList>
    </citation>
    <scope>NUCLEOTIDE SEQUENCE [LARGE SCALE GENOMIC DNA]</scope>
    <source>
        <strain evidence="20">KCTC 39840</strain>
    </source>
</reference>